<dbReference type="Pfam" id="PF14388">
    <property type="entry name" value="DUF4419"/>
    <property type="match status" value="2"/>
</dbReference>
<dbReference type="STRING" id="181874.A0A409YP88"/>
<sequence>MWSSQKLLVTSTVAFFSLVGASPNPVPQGGLTLRCADGICSSPMPVTFNVSPTKPNAKPPNDELQSHNQILDTVWGQRTRGKYQELLQSTFSAGSHQMFDINIQTPNGFIDTVIDAYNSHHNLVIRPDDVWISILSQFNFYVNAHGEELRSKFVAHEGKKTLVVKEVGTRYSVDFGKLAHAFTQAIQENVVDPDLQSWILPNFSTTDFNDTVVCSMMMMSTLKTYFNYFIDLKCGIPSITLQGTKEDWQKLLDRVEKFESFGDEPAAWASLLRSVLTPFVDAFDGNFHPEFWPKICHHVDYGSGSPRLSGWITNFCVWNNEGKWMGPRLPLAEPGWRWDNSEYTRHTVSTDRLPPAICEVDVKLDDNGQLFDCIMVAGHVGSKTTGVSRDTLELVPAWFMAIKNPTTSREFSYRSPTALMLSNLKRKIKKRFKLARHSDSVDSVQPPAAVSRSPPQLPVTFNVSPTTPNAKPPNDGITSHEQILNTVWGERTNGKYQELLQSTFSAGSPEQFSDINVEAPNGFIDSVIDAYNNHHNLVIRPDDIWISILSQFNFYVNAHGEELRSKFVAHGGKKTLVVQAAGTRYAVDFGQLAHTFTDAIQQNVLDPELQKWILPDFSTTTSNDTVVYSMMMMSTLKTYFDYYICLTCGIPNVTLMGTKEDWQKLLNRIDKFASFGDEPAAWESLLRSVLTPFVDAFDGNFHPEFWPKICHYEDFGSGSPFLSGWITNFCVWDKEGKWIGPRLPLAEPGWSSESQSARHSVPTDSLPPAICEVDVKLNDNGELFDCIMVAGHVGSKTIGAARDTLELVPAWFMAIKNDS</sequence>
<dbReference type="AlphaFoldDB" id="A0A409YP88"/>
<dbReference type="PANTHER" id="PTHR31252">
    <property type="entry name" value="DUF4419 DOMAIN-CONTAINING PROTEIN"/>
    <property type="match status" value="1"/>
</dbReference>
<evidence type="ECO:0000313" key="2">
    <source>
        <dbReference type="EMBL" id="PPR04704.1"/>
    </source>
</evidence>
<evidence type="ECO:0000256" key="1">
    <source>
        <dbReference type="SAM" id="SignalP"/>
    </source>
</evidence>
<dbReference type="OrthoDB" id="9978173at2759"/>
<dbReference type="EMBL" id="NHTK01000902">
    <property type="protein sequence ID" value="PPR04704.1"/>
    <property type="molecule type" value="Genomic_DNA"/>
</dbReference>
<feature type="signal peptide" evidence="1">
    <location>
        <begin position="1"/>
        <end position="21"/>
    </location>
</feature>
<protein>
    <submittedName>
        <fullName evidence="2">Uncharacterized protein</fullName>
    </submittedName>
</protein>
<reference evidence="2 3" key="1">
    <citation type="journal article" date="2018" name="Evol. Lett.">
        <title>Horizontal gene cluster transfer increased hallucinogenic mushroom diversity.</title>
        <authorList>
            <person name="Reynolds H.T."/>
            <person name="Vijayakumar V."/>
            <person name="Gluck-Thaler E."/>
            <person name="Korotkin H.B."/>
            <person name="Matheny P.B."/>
            <person name="Slot J.C."/>
        </authorList>
    </citation>
    <scope>NUCLEOTIDE SEQUENCE [LARGE SCALE GENOMIC DNA]</scope>
    <source>
        <strain evidence="2 3">2629</strain>
    </source>
</reference>
<accession>A0A409YP88</accession>
<comment type="caution">
    <text evidence="2">The sequence shown here is derived from an EMBL/GenBank/DDBJ whole genome shotgun (WGS) entry which is preliminary data.</text>
</comment>
<dbReference type="Proteomes" id="UP000284842">
    <property type="component" value="Unassembled WGS sequence"/>
</dbReference>
<dbReference type="PANTHER" id="PTHR31252:SF11">
    <property type="entry name" value="DUF4419 DOMAIN-CONTAINING PROTEIN"/>
    <property type="match status" value="1"/>
</dbReference>
<keyword evidence="1" id="KW-0732">Signal</keyword>
<dbReference type="InParanoid" id="A0A409YP88"/>
<gene>
    <name evidence="2" type="ORF">CVT24_011826</name>
</gene>
<feature type="chain" id="PRO_5019452029" evidence="1">
    <location>
        <begin position="22"/>
        <end position="819"/>
    </location>
</feature>
<keyword evidence="3" id="KW-1185">Reference proteome</keyword>
<dbReference type="InterPro" id="IPR025533">
    <property type="entry name" value="DUF4419"/>
</dbReference>
<evidence type="ECO:0000313" key="3">
    <source>
        <dbReference type="Proteomes" id="UP000284842"/>
    </source>
</evidence>
<name>A0A409YP88_9AGAR</name>
<proteinExistence type="predicted"/>
<organism evidence="2 3">
    <name type="scientific">Panaeolus cyanescens</name>
    <dbReference type="NCBI Taxonomy" id="181874"/>
    <lineage>
        <taxon>Eukaryota</taxon>
        <taxon>Fungi</taxon>
        <taxon>Dikarya</taxon>
        <taxon>Basidiomycota</taxon>
        <taxon>Agaricomycotina</taxon>
        <taxon>Agaricomycetes</taxon>
        <taxon>Agaricomycetidae</taxon>
        <taxon>Agaricales</taxon>
        <taxon>Agaricineae</taxon>
        <taxon>Galeropsidaceae</taxon>
        <taxon>Panaeolus</taxon>
    </lineage>
</organism>